<name>A0ABX8S8Y3_9ACTN</name>
<dbReference type="RefSeq" id="WP_066466908.1">
    <property type="nucleotide sequence ID" value="NZ_CBCRUZ010000003.1"/>
</dbReference>
<reference evidence="1" key="1">
    <citation type="submission" date="2021-07" db="EMBL/GenBank/DDBJ databases">
        <title>Candidatus Kaistella beijingensis sp. nov. isolated from a municipal wastewater treatment plant is involved in sludge foaming.</title>
        <authorList>
            <person name="Song Y."/>
            <person name="Liu S.-J."/>
        </authorList>
    </citation>
    <scope>NUCLEOTIDE SEQUENCE</scope>
    <source>
        <strain evidence="1">DSM 43998</strain>
    </source>
</reference>
<gene>
    <name evidence="1" type="ORF">KV203_02010</name>
</gene>
<dbReference type="Proteomes" id="UP000887023">
    <property type="component" value="Chromosome"/>
</dbReference>
<evidence type="ECO:0000313" key="1">
    <source>
        <dbReference type="EMBL" id="QXQ14233.1"/>
    </source>
</evidence>
<protein>
    <recommendedName>
        <fullName evidence="3">DUF1499 domain-containing protein</fullName>
    </recommendedName>
</protein>
<dbReference type="EMBL" id="CP079105">
    <property type="protein sequence ID" value="QXQ14233.1"/>
    <property type="molecule type" value="Genomic_DNA"/>
</dbReference>
<keyword evidence="2" id="KW-1185">Reference proteome</keyword>
<evidence type="ECO:0008006" key="3">
    <source>
        <dbReference type="Google" id="ProtNLM"/>
    </source>
</evidence>
<organism evidence="1 2">
    <name type="scientific">Skermania pinensis</name>
    <dbReference type="NCBI Taxonomy" id="39122"/>
    <lineage>
        <taxon>Bacteria</taxon>
        <taxon>Bacillati</taxon>
        <taxon>Actinomycetota</taxon>
        <taxon>Actinomycetes</taxon>
        <taxon>Mycobacteriales</taxon>
        <taxon>Gordoniaceae</taxon>
        <taxon>Skermania</taxon>
    </lineage>
</organism>
<proteinExistence type="predicted"/>
<sequence>MLTAALVGGLFGASFALLVLFLLLRGPSSLDTVPVPPEVDVVPQLRAWAEQHGYKQHQLPDRMRFQKGSGLVKVPRIVDLSQPGPEQQISAFVEVSMFGYRRTIALTAPGGTAKAPRREALREFNELLSSLGRPMLAA</sequence>
<accession>A0ABX8S8Y3</accession>
<evidence type="ECO:0000313" key="2">
    <source>
        <dbReference type="Proteomes" id="UP000887023"/>
    </source>
</evidence>